<feature type="region of interest" description="Disordered" evidence="1">
    <location>
        <begin position="125"/>
        <end position="153"/>
    </location>
</feature>
<dbReference type="EMBL" id="MKKU01000214">
    <property type="protein sequence ID" value="RNF19104.1"/>
    <property type="molecule type" value="Genomic_DNA"/>
</dbReference>
<gene>
    <name evidence="3" type="ORF">Tco025E_04294</name>
</gene>
<evidence type="ECO:0000313" key="3">
    <source>
        <dbReference type="EMBL" id="RNF19104.1"/>
    </source>
</evidence>
<dbReference type="RefSeq" id="XP_029228729.1">
    <property type="nucleotide sequence ID" value="XM_029371206.1"/>
</dbReference>
<keyword evidence="2" id="KW-0812">Transmembrane</keyword>
<accession>A0A3R7NAJ3</accession>
<dbReference type="AlphaFoldDB" id="A0A3R7NAJ3"/>
<feature type="transmembrane region" description="Helical" evidence="2">
    <location>
        <begin position="38"/>
        <end position="60"/>
    </location>
</feature>
<dbReference type="GeneID" id="40317905"/>
<evidence type="ECO:0000313" key="4">
    <source>
        <dbReference type="Proteomes" id="UP000284403"/>
    </source>
</evidence>
<reference evidence="3 4" key="1">
    <citation type="journal article" date="2018" name="BMC Genomics">
        <title>Genomic comparison of Trypanosoma conorhini and Trypanosoma rangeli to Trypanosoma cruzi strains of high and low virulence.</title>
        <authorList>
            <person name="Bradwell K.R."/>
            <person name="Koparde V.N."/>
            <person name="Matveyev A.V."/>
            <person name="Serrano M.G."/>
            <person name="Alves J.M."/>
            <person name="Parikh H."/>
            <person name="Huang B."/>
            <person name="Lee V."/>
            <person name="Espinosa-Alvarez O."/>
            <person name="Ortiz P.A."/>
            <person name="Costa-Martins A.G."/>
            <person name="Teixeira M.M."/>
            <person name="Buck G.A."/>
        </authorList>
    </citation>
    <scope>NUCLEOTIDE SEQUENCE [LARGE SCALE GENOMIC DNA]</scope>
    <source>
        <strain evidence="3 4">025E</strain>
    </source>
</reference>
<protein>
    <submittedName>
        <fullName evidence="3">Uncharacterized protein</fullName>
    </submittedName>
</protein>
<dbReference type="Proteomes" id="UP000284403">
    <property type="component" value="Unassembled WGS sequence"/>
</dbReference>
<name>A0A3R7NAJ3_9TRYP</name>
<organism evidence="3 4">
    <name type="scientific">Trypanosoma conorhini</name>
    <dbReference type="NCBI Taxonomy" id="83891"/>
    <lineage>
        <taxon>Eukaryota</taxon>
        <taxon>Discoba</taxon>
        <taxon>Euglenozoa</taxon>
        <taxon>Kinetoplastea</taxon>
        <taxon>Metakinetoplastina</taxon>
        <taxon>Trypanosomatida</taxon>
        <taxon>Trypanosomatidae</taxon>
        <taxon>Trypanosoma</taxon>
    </lineage>
</organism>
<evidence type="ECO:0000256" key="2">
    <source>
        <dbReference type="SAM" id="Phobius"/>
    </source>
</evidence>
<feature type="compositionally biased region" description="Basic and acidic residues" evidence="1">
    <location>
        <begin position="125"/>
        <end position="134"/>
    </location>
</feature>
<keyword evidence="2" id="KW-1133">Transmembrane helix</keyword>
<keyword evidence="4" id="KW-1185">Reference proteome</keyword>
<sequence length="153" mass="16101">MYGSAGHSLVHAGGVTVALAKARYGPGLVSDVGIWRRASAAAAGVGGVAAALRWLLLLLMMMMAATCEKRGGVTAFKPKNANSRDNWTKRGKDAFTCYYYCLCFSPVMHAGARCGGRPVVREAQRELRSPRHGSDTLSGTGGRGARQKADGNA</sequence>
<comment type="caution">
    <text evidence="3">The sequence shown here is derived from an EMBL/GenBank/DDBJ whole genome shotgun (WGS) entry which is preliminary data.</text>
</comment>
<proteinExistence type="predicted"/>
<keyword evidence="2" id="KW-0472">Membrane</keyword>
<evidence type="ECO:0000256" key="1">
    <source>
        <dbReference type="SAM" id="MobiDB-lite"/>
    </source>
</evidence>